<dbReference type="Proteomes" id="UP000586827">
    <property type="component" value="Unassembled WGS sequence"/>
</dbReference>
<name>A0A849C452_9NOCA</name>
<keyword evidence="3" id="KW-1185">Reference proteome</keyword>
<reference evidence="2 3" key="1">
    <citation type="submission" date="2020-05" db="EMBL/GenBank/DDBJ databases">
        <title>MicrobeNet Type strains.</title>
        <authorList>
            <person name="Nicholson A.C."/>
        </authorList>
    </citation>
    <scope>NUCLEOTIDE SEQUENCE [LARGE SCALE GENOMIC DNA]</scope>
    <source>
        <strain evidence="2 3">JCM 3224</strain>
    </source>
</reference>
<evidence type="ECO:0000259" key="1">
    <source>
        <dbReference type="Pfam" id="PF22552"/>
    </source>
</evidence>
<accession>A0A849C452</accession>
<dbReference type="RefSeq" id="WP_157552049.1">
    <property type="nucleotide sequence ID" value="NZ_JABELX010000007.1"/>
</dbReference>
<feature type="domain" description="TY-Chap N-terminal" evidence="1">
    <location>
        <begin position="3"/>
        <end position="119"/>
    </location>
</feature>
<dbReference type="InterPro" id="IPR054344">
    <property type="entry name" value="TY-Chap_N"/>
</dbReference>
<dbReference type="Pfam" id="PF22552">
    <property type="entry name" value="TY-Chap3"/>
    <property type="match status" value="1"/>
</dbReference>
<dbReference type="AlphaFoldDB" id="A0A849C452"/>
<evidence type="ECO:0000313" key="2">
    <source>
        <dbReference type="EMBL" id="NNH72386.1"/>
    </source>
</evidence>
<comment type="caution">
    <text evidence="2">The sequence shown here is derived from an EMBL/GenBank/DDBJ whole genome shotgun (WGS) entry which is preliminary data.</text>
</comment>
<dbReference type="EMBL" id="JABELX010000007">
    <property type="protein sequence ID" value="NNH72386.1"/>
    <property type="molecule type" value="Genomic_DNA"/>
</dbReference>
<proteinExistence type="predicted"/>
<organism evidence="2 3">
    <name type="scientific">Nocardia uniformis</name>
    <dbReference type="NCBI Taxonomy" id="53432"/>
    <lineage>
        <taxon>Bacteria</taxon>
        <taxon>Bacillati</taxon>
        <taxon>Actinomycetota</taxon>
        <taxon>Actinomycetes</taxon>
        <taxon>Mycobacteriales</taxon>
        <taxon>Nocardiaceae</taxon>
        <taxon>Nocardia</taxon>
    </lineage>
</organism>
<gene>
    <name evidence="2" type="ORF">HLB23_21410</name>
</gene>
<protein>
    <recommendedName>
        <fullName evidence="1">TY-Chap N-terminal domain-containing protein</fullName>
    </recommendedName>
</protein>
<evidence type="ECO:0000313" key="3">
    <source>
        <dbReference type="Proteomes" id="UP000586827"/>
    </source>
</evidence>
<sequence>MTTEWDGFVQALARCLGQLPSRATLIIAAPGNRYVQFQQFDIKLSAELTGNYYLAEPISEDAAQRLTDLGWNAPMLQREVENWRRSLLWPIPHSTLVELARSVVVGLHDGFGVASPDELSATGWTEAAGDLDLSVLGPMGRRGAG</sequence>